<gene>
    <name evidence="1" type="ORF">LZC39_11515</name>
</gene>
<feature type="non-terminal residue" evidence="1">
    <location>
        <position position="126"/>
    </location>
</feature>
<feature type="non-terminal residue" evidence="1">
    <location>
        <position position="1"/>
    </location>
</feature>
<protein>
    <submittedName>
        <fullName evidence="1">DUF3971 domain-containing protein</fullName>
    </submittedName>
</protein>
<dbReference type="AlphaFoldDB" id="A0AAW5EL26"/>
<organism evidence="1 2">
    <name type="scientific">Campylobacter jejuni</name>
    <dbReference type="NCBI Taxonomy" id="197"/>
    <lineage>
        <taxon>Bacteria</taxon>
        <taxon>Pseudomonadati</taxon>
        <taxon>Campylobacterota</taxon>
        <taxon>Epsilonproteobacteria</taxon>
        <taxon>Campylobacterales</taxon>
        <taxon>Campylobacteraceae</taxon>
        <taxon>Campylobacter</taxon>
    </lineage>
</organism>
<proteinExistence type="predicted"/>
<dbReference type="EMBL" id="JAJUOL010000328">
    <property type="protein sequence ID" value="MCH3852717.1"/>
    <property type="molecule type" value="Genomic_DNA"/>
</dbReference>
<evidence type="ECO:0000313" key="1">
    <source>
        <dbReference type="EMBL" id="MCH3852717.1"/>
    </source>
</evidence>
<comment type="caution">
    <text evidence="1">The sequence shown here is derived from an EMBL/GenBank/DDBJ whole genome shotgun (WGS) entry which is preliminary data.</text>
</comment>
<evidence type="ECO:0000313" key="2">
    <source>
        <dbReference type="Proteomes" id="UP001199644"/>
    </source>
</evidence>
<sequence length="126" mass="14431">NALSIENASVKNEFLEADFNAKIDLATHKGIFDTQISRLYFDNGELFDMRNQKTKINLDYTDDLQLSVPEWDLTLNFKEGLEAYANNPNILIPHSPLLKKFGFMGAKSIYYKSVDFNDFNAQIQDA</sequence>
<reference evidence="1" key="1">
    <citation type="submission" date="2021-12" db="EMBL/GenBank/DDBJ databases">
        <title>Prevalence of phenicol resistance gene fexA in Campylobacter isolated from poultry supply chain.</title>
        <authorList>
            <person name="Tang B."/>
            <person name="Zheng X."/>
            <person name="Lin J."/>
            <person name="Lin R."/>
            <person name="Yang H."/>
            <person name="Shen Z."/>
            <person name="Xia F."/>
        </authorList>
    </citation>
    <scope>NUCLEOTIDE SEQUENCE</scope>
    <source>
        <strain evidence="1">CJHN2011004</strain>
    </source>
</reference>
<accession>A0AAW5EL26</accession>
<name>A0AAW5EL26_CAMJU</name>
<dbReference type="Proteomes" id="UP001199644">
    <property type="component" value="Unassembled WGS sequence"/>
</dbReference>